<dbReference type="SUPFAM" id="SSF53901">
    <property type="entry name" value="Thiolase-like"/>
    <property type="match status" value="4"/>
</dbReference>
<keyword evidence="9" id="KW-1185">Reference proteome</keyword>
<evidence type="ECO:0000256" key="5">
    <source>
        <dbReference type="SAM" id="MobiDB-lite"/>
    </source>
</evidence>
<dbReference type="InterPro" id="IPR018201">
    <property type="entry name" value="Ketoacyl_synth_AS"/>
</dbReference>
<dbReference type="Proteomes" id="UP001485043">
    <property type="component" value="Unassembled WGS sequence"/>
</dbReference>
<dbReference type="Pfam" id="PF08659">
    <property type="entry name" value="KR"/>
    <property type="match status" value="2"/>
</dbReference>
<dbReference type="SMART" id="SM00822">
    <property type="entry name" value="PKS_KR"/>
    <property type="match status" value="1"/>
</dbReference>
<organism evidence="8 9">
    <name type="scientific">Apatococcus fuscideae</name>
    <dbReference type="NCBI Taxonomy" id="2026836"/>
    <lineage>
        <taxon>Eukaryota</taxon>
        <taxon>Viridiplantae</taxon>
        <taxon>Chlorophyta</taxon>
        <taxon>core chlorophytes</taxon>
        <taxon>Trebouxiophyceae</taxon>
        <taxon>Chlorellales</taxon>
        <taxon>Chlorellaceae</taxon>
        <taxon>Apatococcus</taxon>
    </lineage>
</organism>
<proteinExistence type="predicted"/>
<dbReference type="GO" id="GO:0004312">
    <property type="term" value="F:fatty acid synthase activity"/>
    <property type="evidence" value="ECO:0007669"/>
    <property type="project" value="TreeGrafter"/>
</dbReference>
<keyword evidence="3" id="KW-0808">Transferase</keyword>
<evidence type="ECO:0000256" key="3">
    <source>
        <dbReference type="ARBA" id="ARBA00022679"/>
    </source>
</evidence>
<dbReference type="InterPro" id="IPR036291">
    <property type="entry name" value="NAD(P)-bd_dom_sf"/>
</dbReference>
<dbReference type="SUPFAM" id="SSF51735">
    <property type="entry name" value="NAD(P)-binding Rossmann-fold domains"/>
    <property type="match status" value="4"/>
</dbReference>
<feature type="domain" description="Ketosynthase family 3 (KS3)" evidence="7">
    <location>
        <begin position="1"/>
        <end position="320"/>
    </location>
</feature>
<evidence type="ECO:0000256" key="2">
    <source>
        <dbReference type="ARBA" id="ARBA00022553"/>
    </source>
</evidence>
<evidence type="ECO:0000313" key="8">
    <source>
        <dbReference type="EMBL" id="KAK9866868.1"/>
    </source>
</evidence>
<gene>
    <name evidence="8" type="ORF">WJX84_003045</name>
</gene>
<sequence>MDPQQRLLLEASAAVLFEAPASCRTAELRRTAGVFVGITSSEYGQVVRRSGTKLTALSATAHLTASVAAGRLSYTFAFRGPSLPVDTVCSSSLVSLHLAAAAVGRSECSIALNAGVNALLVPSTTAMTQAAGMLAADGRCKTLSAAADGYVRGEGCGAMLLQSLMDQTHQIENIPQALLASSAAALEASAPSVTCGVSAFAFQGTNAHALIRRSTGSSTSNAAPNQEGAATFRRQRFWVAAKPYPLLHRWLTAGMPILGGALHADIAFSTDMSHPSLASLRDHHVRTTAVLLPIGPMPSSSEAMESYGSSCVGVVAVAGGMGALGALSAKWVGFGGLGTGPQLVLMGRSGRSPQAGALELAREESSDIIINLLACDASAAEDAAFMTSSQQTGLRPLAATIHSGGQLSDALTTNMRASNVRSVFASKVDGLAGLWADLALIPTIHNVAFSSVAALLGSAGQANYAAANAVEDACAEAIQGMGIRANSIQWGAWANAGMAAQSSTTKARFQRMGVGFITPLQGLAALSAVLATRSAAVTAAGVMDWSRYLQNRSKPLPAFFEEVAGQLNGGTAAESVAAPSMAVNHSTHSNERDARQVSVPTHSSITVTSELVAIVGSAVEKVMGTDVGAAEPLMAAGLDSLGSIELRDNIQEAFGVQLVPTLAMDYPTINAISHHLLSLLPQAPAIGGGILAAPSAGSTALLRHPQAGRTSLGDPIEIGAASAIFGADLSPGDTHSGAEWAPAGPLVLMASKSWITVELKVGRTEIVSSDGSAAAGANIIAHMRATLAATSQSALTHSGSAPSEVNPLAGTHFLQRLSVPSPQAAMQSANVLPALASLADGSEADSAEEMGPATMDSMLQLGAAVDMPGGLHVPTGLEGMRLPEQPGSRTSPLGGCFVIAQVHLAVARSVDYTMQHSQGHPACQTRGLLARPLLPSPATPSAPATHSPATHSPATPAFGTYKVTWQASNAAGCQSEYPLARPTCPAAGSICLPADALRACAKLLEGAQRFTAGLNFRDVLNCLGAYPGDPGAPGGDCAGVVAQAQPGSTTIKAGEAMMGLAVGCLGSHVQAPTAAMVPMTPAMTGVQASTPPTVMVTAELALLRAFACKAGSCVLVHAGTGGVGLAAVQVAQAAGAHLISTAGNPAKRALLRGLGTRTVLSSRDLQFPDQLVGGRLVEISKRDIWSPQRVAQERPDAGYSLVAVDFLTPAAAHASLMRVALGLASGRLTPLPQVVYPLGLTHVAMRAMSQAKHSGGVLEDAMLASVTLQGLRRVMAPKASTHSAWQGPSSLHPLTSHAAFSSIASLLGSPGQAAYAAANGTLDGAASMAAAQGLPHVSIQWGAWAGGGMAARDAATSARLQRLGLGLITPHQGLRALAGILQGASRCSGEPVAAGLAIDWPRYIKRLDAAAAKAPFYGLFTSPAPASPPEAHLIQSTTRPKPHSSAAAEAYVPPTNVLLQVREAVAGVLGAPIGDNDPLMAGGLDSLGSIELRNLLEQATSTELPSTLVFDYPTIAAISNLVTSLLPHSLASSGRLAYTFGMQGPTMTIETACSSSLVAAHVAATHIAQLRCDGALAGGVNLTLLAETPAMFQKAGMLSPEGRCKTLDAAADGYVRAEACGVTMLAAWSTDEPTLDPCRQAPMAFLEGTAVNQDGRSSSLTAPNGPAQQAVLRLALADGSFTPSRVTTLEMHGTGTPLGDPIEMGAAAAVLGPNFRQSTTTHSAGFDTHLQMDQMGCNNLVLAAVKAAVGHGEPAAGISGLAHALLQAQQAAAQPILHLMEVNPHVAAIIRQGRMSGWLAPRQLAGMPTQGGHLDHAAGISAFAFQGTNAHAILNHVASHEALARPEDTRPLLWSRSRHWVLPAVDSFISKAIPQHSAGQPILFEACLGQPAGPSLKDLAVSGRPTLTLGLWTHLTSAAVTATKLDSPGPRGLNPASSGSGKTCNLAGKEGLDGNLGTPRLPTSAAAWLDQLPPGGSFPGRVLAVSGPLAAPGSQMSQRLSGDADISWEIQSGSFMGPPGARACGLVMNAISPRSAVTTEPKLMYSTVWMAQQPQGSDGFQCTDMQGYQGSSFLDALSRQCVEGAQWDCSHMLVEHYRMTSFPTRHPDLGGHIQWGPWAGGGMAAAHQGTAARMFSLGLGLLNPQAGLRSLQRCLAVRSGIGQVGNDPLTILRAEWAQLAAHSPHSRELLSGLIAATHDGTAASTLSSTAAVAEAAILDNAATQSVSPGAMDLAPASGDCVGVIPLSRWDIEASAMTARFGAYLPHADSFDAALFGLSPAEATLMDPQQRLLLEAATESLTTHSGHLCTPSSGRTAVYIGIAPSAYSSLAGFLDSSPYHATANAVSVAAGRVSFMLGLQGPSIVGRQQSPSAVGHASAPASSVSAFAFQGTNAHLLVPSPRGRLNSLKPAAVEASPMTLGAHEVLVAVEAVGLNFRDVLNVLGLYPGDAGMPGSDVAGRIAAGRISDGDGNVLAGPGDAVLGLTTGALASHVVCSAQTMVPIAPACDTLTAACSPTVCATAEVALAQVAGLGMEAHQRVLVQAAAGGVGLAALPVLHRLNCEAYTTAGAPSKRVLLRSLAAFGSAGQANYSAANAALDTASIGLWDPEVGLTQDPPSRFGAFLADPLAFDAHAVGVSLPEAVLMDPQQRLLIEAIAELGTGFMGGSGGLIGRTEVGVFIGISTPDYADVAKAHSTISPYTATGSALSAAAGRLSYTFGFQGPAISIDTACSSALVALHTGRQCLMEGAVSAASAAGVKLILTPYTSALFNRAGMLASDGRCKTLDAAANGYVRGEACSALHMQLFSPGHEPGQTGPTALLMLHGTAVNQDGRSSSLTAPNGPAQQQTIREALQLASRVPQDLHLLQMHGTGTPLGDPIELGAATAVLRKSSLGPAGYPLRLAADKSWLGHTEPAAGLLGLCWAQASLQAAASNPICHLSQVNPYIAASTAWTAARQPRHLEVSAGALRALGDAAYSDSNAAITEVAFHAPFLLGKGPLRVSVEFTAGRVIVAGVGGLIHMSGIAALKVKGGASSHFKESALPLAHAHSHVVTALELQTEAAPCQATPTTHHPELGLSQVGWAAWDP</sequence>
<dbReference type="InterPro" id="IPR050091">
    <property type="entry name" value="PKS_NRPS_Biosynth_Enz"/>
</dbReference>
<dbReference type="Gene3D" id="1.10.1200.10">
    <property type="entry name" value="ACP-like"/>
    <property type="match status" value="1"/>
</dbReference>
<dbReference type="Pfam" id="PF00109">
    <property type="entry name" value="ketoacyl-synt"/>
    <property type="match status" value="4"/>
</dbReference>
<dbReference type="Gene3D" id="3.40.47.10">
    <property type="match status" value="4"/>
</dbReference>
<dbReference type="SUPFAM" id="SSF50129">
    <property type="entry name" value="GroES-like"/>
    <property type="match status" value="2"/>
</dbReference>
<dbReference type="PROSITE" id="PS50075">
    <property type="entry name" value="CARRIER"/>
    <property type="match status" value="2"/>
</dbReference>
<dbReference type="InterPro" id="IPR014030">
    <property type="entry name" value="Ketoacyl_synth_N"/>
</dbReference>
<dbReference type="EMBL" id="JALJOV010000127">
    <property type="protein sequence ID" value="KAK9866868.1"/>
    <property type="molecule type" value="Genomic_DNA"/>
</dbReference>
<dbReference type="InterPro" id="IPR020841">
    <property type="entry name" value="PKS_Beta-ketoAc_synthase_dom"/>
</dbReference>
<dbReference type="InterPro" id="IPR006162">
    <property type="entry name" value="Ppantetheine_attach_site"/>
</dbReference>
<evidence type="ECO:0000259" key="6">
    <source>
        <dbReference type="PROSITE" id="PS50075"/>
    </source>
</evidence>
<dbReference type="InterPro" id="IPR016039">
    <property type="entry name" value="Thiolase-like"/>
</dbReference>
<dbReference type="PROSITE" id="PS52004">
    <property type="entry name" value="KS3_2"/>
    <property type="match status" value="3"/>
</dbReference>
<dbReference type="SMART" id="SM00823">
    <property type="entry name" value="PKS_PP"/>
    <property type="match status" value="2"/>
</dbReference>
<dbReference type="InterPro" id="IPR020843">
    <property type="entry name" value="ER"/>
</dbReference>
<dbReference type="PANTHER" id="PTHR43775:SF37">
    <property type="entry name" value="SI:DKEY-61P9.11"/>
    <property type="match status" value="1"/>
</dbReference>
<dbReference type="InterPro" id="IPR009081">
    <property type="entry name" value="PP-bd_ACP"/>
</dbReference>
<feature type="domain" description="Carrier" evidence="6">
    <location>
        <begin position="1452"/>
        <end position="1526"/>
    </location>
</feature>
<keyword evidence="1" id="KW-0596">Phosphopantetheine</keyword>
<dbReference type="InterPro" id="IPR020806">
    <property type="entry name" value="PKS_PP-bd"/>
</dbReference>
<feature type="domain" description="Carrier" evidence="6">
    <location>
        <begin position="606"/>
        <end position="680"/>
    </location>
</feature>
<dbReference type="InterPro" id="IPR014031">
    <property type="entry name" value="Ketoacyl_synth_C"/>
</dbReference>
<evidence type="ECO:0000313" key="9">
    <source>
        <dbReference type="Proteomes" id="UP001485043"/>
    </source>
</evidence>
<dbReference type="SMART" id="SM00829">
    <property type="entry name" value="PKS_ER"/>
    <property type="match status" value="2"/>
</dbReference>
<dbReference type="GO" id="GO:0004315">
    <property type="term" value="F:3-oxoacyl-[acyl-carrier-protein] synthase activity"/>
    <property type="evidence" value="ECO:0007669"/>
    <property type="project" value="InterPro"/>
</dbReference>
<dbReference type="PANTHER" id="PTHR43775">
    <property type="entry name" value="FATTY ACID SYNTHASE"/>
    <property type="match status" value="1"/>
</dbReference>
<dbReference type="GO" id="GO:0006633">
    <property type="term" value="P:fatty acid biosynthetic process"/>
    <property type="evidence" value="ECO:0007669"/>
    <property type="project" value="InterPro"/>
</dbReference>
<dbReference type="InterPro" id="IPR057326">
    <property type="entry name" value="KR_dom"/>
</dbReference>
<dbReference type="GO" id="GO:0031177">
    <property type="term" value="F:phosphopantetheine binding"/>
    <property type="evidence" value="ECO:0007669"/>
    <property type="project" value="InterPro"/>
</dbReference>
<protein>
    <submittedName>
        <fullName evidence="8">Uncharacterized protein</fullName>
    </submittedName>
</protein>
<evidence type="ECO:0000256" key="4">
    <source>
        <dbReference type="ARBA" id="ARBA00023268"/>
    </source>
</evidence>
<name>A0AAW1TDG2_9CHLO</name>
<evidence type="ECO:0000256" key="1">
    <source>
        <dbReference type="ARBA" id="ARBA00022450"/>
    </source>
</evidence>
<feature type="domain" description="Ketosynthase family 3 (KS3)" evidence="7">
    <location>
        <begin position="1429"/>
        <end position="1836"/>
    </location>
</feature>
<dbReference type="CDD" id="cd00833">
    <property type="entry name" value="PKS"/>
    <property type="match status" value="3"/>
</dbReference>
<accession>A0AAW1TDG2</accession>
<feature type="domain" description="Ketosynthase family 3 (KS3)" evidence="7">
    <location>
        <begin position="2206"/>
        <end position="2980"/>
    </location>
</feature>
<feature type="region of interest" description="Disordered" evidence="5">
    <location>
        <begin position="931"/>
        <end position="955"/>
    </location>
</feature>
<dbReference type="InterPro" id="IPR036736">
    <property type="entry name" value="ACP-like_sf"/>
</dbReference>
<dbReference type="PROSITE" id="PS00606">
    <property type="entry name" value="KS3_1"/>
    <property type="match status" value="1"/>
</dbReference>
<keyword evidence="4" id="KW-0511">Multifunctional enzyme</keyword>
<dbReference type="Pfam" id="PF02801">
    <property type="entry name" value="Ketoacyl-synt_C"/>
    <property type="match status" value="2"/>
</dbReference>
<reference evidence="8 9" key="1">
    <citation type="journal article" date="2024" name="Nat. Commun.">
        <title>Phylogenomics reveals the evolutionary origins of lichenization in chlorophyte algae.</title>
        <authorList>
            <person name="Puginier C."/>
            <person name="Libourel C."/>
            <person name="Otte J."/>
            <person name="Skaloud P."/>
            <person name="Haon M."/>
            <person name="Grisel S."/>
            <person name="Petersen M."/>
            <person name="Berrin J.G."/>
            <person name="Delaux P.M."/>
            <person name="Dal Grande F."/>
            <person name="Keller J."/>
        </authorList>
    </citation>
    <scope>NUCLEOTIDE SEQUENCE [LARGE SCALE GENOMIC DNA]</scope>
    <source>
        <strain evidence="8 9">SAG 2523</strain>
    </source>
</reference>
<dbReference type="CDD" id="cd05195">
    <property type="entry name" value="enoyl_red"/>
    <property type="match status" value="1"/>
</dbReference>
<dbReference type="Pfam" id="PF00550">
    <property type="entry name" value="PP-binding"/>
    <property type="match status" value="2"/>
</dbReference>
<dbReference type="Gene3D" id="3.40.50.720">
    <property type="entry name" value="NAD(P)-binding Rossmann-like Domain"/>
    <property type="match status" value="5"/>
</dbReference>
<feature type="region of interest" description="Disordered" evidence="5">
    <location>
        <begin position="1926"/>
        <end position="1950"/>
    </location>
</feature>
<dbReference type="Gene3D" id="3.90.180.10">
    <property type="entry name" value="Medium-chain alcohol dehydrogenases, catalytic domain"/>
    <property type="match status" value="2"/>
</dbReference>
<keyword evidence="2" id="KW-0597">Phosphoprotein</keyword>
<dbReference type="GO" id="GO:0016491">
    <property type="term" value="F:oxidoreductase activity"/>
    <property type="evidence" value="ECO:0007669"/>
    <property type="project" value="InterPro"/>
</dbReference>
<feature type="compositionally biased region" description="Low complexity" evidence="5">
    <location>
        <begin position="941"/>
        <end position="955"/>
    </location>
</feature>
<evidence type="ECO:0000259" key="7">
    <source>
        <dbReference type="PROSITE" id="PS52004"/>
    </source>
</evidence>
<dbReference type="InterPro" id="IPR011032">
    <property type="entry name" value="GroES-like_sf"/>
</dbReference>
<dbReference type="SUPFAM" id="SSF47336">
    <property type="entry name" value="ACP-like"/>
    <property type="match status" value="2"/>
</dbReference>
<comment type="caution">
    <text evidence="8">The sequence shown here is derived from an EMBL/GenBank/DDBJ whole genome shotgun (WGS) entry which is preliminary data.</text>
</comment>
<dbReference type="PROSITE" id="PS00012">
    <property type="entry name" value="PHOSPHOPANTETHEINE"/>
    <property type="match status" value="1"/>
</dbReference>
<dbReference type="InterPro" id="IPR013968">
    <property type="entry name" value="PKS_KR"/>
</dbReference>
<dbReference type="SMART" id="SM00825">
    <property type="entry name" value="PKS_KS"/>
    <property type="match status" value="2"/>
</dbReference>